<feature type="transmembrane region" description="Helical" evidence="1">
    <location>
        <begin position="38"/>
        <end position="59"/>
    </location>
</feature>
<evidence type="ECO:0000256" key="1">
    <source>
        <dbReference type="SAM" id="Phobius"/>
    </source>
</evidence>
<protein>
    <recommendedName>
        <fullName evidence="4">DUF3188 domain-containing protein</fullName>
    </recommendedName>
</protein>
<feature type="transmembrane region" description="Helical" evidence="1">
    <location>
        <begin position="12"/>
        <end position="32"/>
    </location>
</feature>
<evidence type="ECO:0000313" key="3">
    <source>
        <dbReference type="Proteomes" id="UP001493487"/>
    </source>
</evidence>
<evidence type="ECO:0000313" key="2">
    <source>
        <dbReference type="EMBL" id="MEQ4486813.1"/>
    </source>
</evidence>
<keyword evidence="1" id="KW-1133">Transmembrane helix</keyword>
<organism evidence="2 3">
    <name type="scientific">Cohnella silvisoli</name>
    <dbReference type="NCBI Taxonomy" id="2873699"/>
    <lineage>
        <taxon>Bacteria</taxon>
        <taxon>Bacillati</taxon>
        <taxon>Bacillota</taxon>
        <taxon>Bacilli</taxon>
        <taxon>Bacillales</taxon>
        <taxon>Paenibacillaceae</taxon>
        <taxon>Cohnella</taxon>
    </lineage>
</organism>
<gene>
    <name evidence="2" type="ORF">QJS35_30995</name>
</gene>
<dbReference type="Proteomes" id="UP001493487">
    <property type="component" value="Unassembled WGS sequence"/>
</dbReference>
<proteinExistence type="predicted"/>
<comment type="caution">
    <text evidence="2">The sequence shown here is derived from an EMBL/GenBank/DDBJ whole genome shotgun (WGS) entry which is preliminary data.</text>
</comment>
<sequence length="69" mass="7667">MKQQSKPKQTNPLVISVIGLMLILFGIADILFDKKVLGIILLAAGFILGISGIQRYKLLKEQLAMKKQK</sequence>
<keyword evidence="3" id="KW-1185">Reference proteome</keyword>
<evidence type="ECO:0008006" key="4">
    <source>
        <dbReference type="Google" id="ProtNLM"/>
    </source>
</evidence>
<reference evidence="2 3" key="1">
    <citation type="journal article" date="2023" name="Genome Announc.">
        <title>Pan-Genome Analyses of the Genus Cohnella and Proposal of the Novel Species Cohnella silvisoli sp. nov., Isolated from Forest Soil.</title>
        <authorList>
            <person name="Wang C."/>
            <person name="Mao L."/>
            <person name="Bao G."/>
            <person name="Zhu H."/>
        </authorList>
    </citation>
    <scope>NUCLEOTIDE SEQUENCE [LARGE SCALE GENOMIC DNA]</scope>
    <source>
        <strain evidence="2 3">NL03-T5-1</strain>
    </source>
</reference>
<dbReference type="RefSeq" id="WP_232189891.1">
    <property type="nucleotide sequence ID" value="NZ_JAIOAP010000024.1"/>
</dbReference>
<accession>A0ABV1L3I7</accession>
<keyword evidence="1" id="KW-0472">Membrane</keyword>
<dbReference type="EMBL" id="JASKHM010000025">
    <property type="protein sequence ID" value="MEQ4486813.1"/>
    <property type="molecule type" value="Genomic_DNA"/>
</dbReference>
<keyword evidence="1" id="KW-0812">Transmembrane</keyword>
<name>A0ABV1L3I7_9BACL</name>